<reference evidence="1 2" key="1">
    <citation type="submission" date="2024-05" db="EMBL/GenBank/DDBJ databases">
        <title>Genome sequencing and assembly of Indian major carp, Cirrhinus mrigala (Hamilton, 1822).</title>
        <authorList>
            <person name="Mohindra V."/>
            <person name="Chowdhury L.M."/>
            <person name="Lal K."/>
            <person name="Jena J.K."/>
        </authorList>
    </citation>
    <scope>NUCLEOTIDE SEQUENCE [LARGE SCALE GENOMIC DNA]</scope>
    <source>
        <strain evidence="1">CM1030</strain>
        <tissue evidence="1">Blood</tissue>
    </source>
</reference>
<evidence type="ECO:0000313" key="1">
    <source>
        <dbReference type="EMBL" id="KAL0195776.1"/>
    </source>
</evidence>
<gene>
    <name evidence="1" type="ORF">M9458_009348</name>
</gene>
<feature type="non-terminal residue" evidence="1">
    <location>
        <position position="55"/>
    </location>
</feature>
<sequence length="55" mass="6231">MAAVDCLDLFPDQLIVVASEQLIQQNATSGEEKHKRLLFDTIAKYYNSPERPPLL</sequence>
<name>A0ABD0RB94_CIRMR</name>
<accession>A0ABD0RB94</accession>
<keyword evidence="2" id="KW-1185">Reference proteome</keyword>
<comment type="caution">
    <text evidence="1">The sequence shown here is derived from an EMBL/GenBank/DDBJ whole genome shotgun (WGS) entry which is preliminary data.</text>
</comment>
<proteinExistence type="predicted"/>
<protein>
    <submittedName>
        <fullName evidence="1">Uncharacterized protein</fullName>
    </submittedName>
</protein>
<dbReference type="EMBL" id="JAMKFB020000004">
    <property type="protein sequence ID" value="KAL0195776.1"/>
    <property type="molecule type" value="Genomic_DNA"/>
</dbReference>
<organism evidence="1 2">
    <name type="scientific">Cirrhinus mrigala</name>
    <name type="common">Mrigala</name>
    <dbReference type="NCBI Taxonomy" id="683832"/>
    <lineage>
        <taxon>Eukaryota</taxon>
        <taxon>Metazoa</taxon>
        <taxon>Chordata</taxon>
        <taxon>Craniata</taxon>
        <taxon>Vertebrata</taxon>
        <taxon>Euteleostomi</taxon>
        <taxon>Actinopterygii</taxon>
        <taxon>Neopterygii</taxon>
        <taxon>Teleostei</taxon>
        <taxon>Ostariophysi</taxon>
        <taxon>Cypriniformes</taxon>
        <taxon>Cyprinidae</taxon>
        <taxon>Labeoninae</taxon>
        <taxon>Labeonini</taxon>
        <taxon>Cirrhinus</taxon>
    </lineage>
</organism>
<evidence type="ECO:0000313" key="2">
    <source>
        <dbReference type="Proteomes" id="UP001529510"/>
    </source>
</evidence>
<dbReference type="AlphaFoldDB" id="A0ABD0RB94"/>
<dbReference type="Proteomes" id="UP001529510">
    <property type="component" value="Unassembled WGS sequence"/>
</dbReference>